<dbReference type="Gene3D" id="3.40.50.1240">
    <property type="entry name" value="Phosphoglycerate mutase-like"/>
    <property type="match status" value="1"/>
</dbReference>
<keyword evidence="5" id="KW-0378">Hydrolase</keyword>
<dbReference type="InterPro" id="IPR001345">
    <property type="entry name" value="PG/BPGM_mutase_AS"/>
</dbReference>
<feature type="active site" description="Tele-phosphohistidine intermediate" evidence="3">
    <location>
        <position position="6"/>
    </location>
</feature>
<dbReference type="EC" id="3.1.3.3" evidence="5"/>
<evidence type="ECO:0000256" key="2">
    <source>
        <dbReference type="ARBA" id="ARBA00023235"/>
    </source>
</evidence>
<evidence type="ECO:0000256" key="3">
    <source>
        <dbReference type="PIRSR" id="PIRSR613078-1"/>
    </source>
</evidence>
<evidence type="ECO:0000256" key="4">
    <source>
        <dbReference type="PIRSR" id="PIRSR613078-2"/>
    </source>
</evidence>
<organism evidence="5 6">
    <name type="scientific">Vibrio quintilis</name>
    <dbReference type="NCBI Taxonomy" id="1117707"/>
    <lineage>
        <taxon>Bacteria</taxon>
        <taxon>Pseudomonadati</taxon>
        <taxon>Pseudomonadota</taxon>
        <taxon>Gammaproteobacteria</taxon>
        <taxon>Vibrionales</taxon>
        <taxon>Vibrionaceae</taxon>
        <taxon>Vibrio</taxon>
    </lineage>
</organism>
<keyword evidence="1" id="KW-0324">Glycolysis</keyword>
<accession>A0A1M7YUV8</accession>
<keyword evidence="2" id="KW-0413">Isomerase</keyword>
<dbReference type="GO" id="GO:0016791">
    <property type="term" value="F:phosphatase activity"/>
    <property type="evidence" value="ECO:0007669"/>
    <property type="project" value="TreeGrafter"/>
</dbReference>
<feature type="binding site" evidence="4">
    <location>
        <begin position="5"/>
        <end position="12"/>
    </location>
    <ligand>
        <name>substrate</name>
    </ligand>
</feature>
<reference evidence="6" key="1">
    <citation type="submission" date="2016-12" db="EMBL/GenBank/DDBJ databases">
        <authorList>
            <person name="Rodrigo-Torres L."/>
            <person name="Arahal R.D."/>
            <person name="Lucena T."/>
        </authorList>
    </citation>
    <scope>NUCLEOTIDE SEQUENCE [LARGE SCALE GENOMIC DNA]</scope>
</reference>
<dbReference type="Proteomes" id="UP000184600">
    <property type="component" value="Unassembled WGS sequence"/>
</dbReference>
<dbReference type="SMART" id="SM00855">
    <property type="entry name" value="PGAM"/>
    <property type="match status" value="1"/>
</dbReference>
<name>A0A1M7YUV8_9VIBR</name>
<dbReference type="InterPro" id="IPR013078">
    <property type="entry name" value="His_Pase_superF_clade-1"/>
</dbReference>
<dbReference type="PROSITE" id="PS00175">
    <property type="entry name" value="PG_MUTASE"/>
    <property type="match status" value="1"/>
</dbReference>
<protein>
    <submittedName>
        <fullName evidence="5">Putative phosphoserine phosphatase 2</fullName>
        <ecNumber evidence="5">3.1.3.3</ecNumber>
    </submittedName>
</protein>
<proteinExistence type="predicted"/>
<dbReference type="InterPro" id="IPR050275">
    <property type="entry name" value="PGM_Phosphatase"/>
</dbReference>
<dbReference type="STRING" id="1117707.VQ7734_02112"/>
<evidence type="ECO:0000256" key="1">
    <source>
        <dbReference type="ARBA" id="ARBA00023152"/>
    </source>
</evidence>
<evidence type="ECO:0000313" key="5">
    <source>
        <dbReference type="EMBL" id="SHO56343.1"/>
    </source>
</evidence>
<dbReference type="SUPFAM" id="SSF53254">
    <property type="entry name" value="Phosphoglycerate mutase-like"/>
    <property type="match status" value="1"/>
</dbReference>
<feature type="binding site" evidence="4">
    <location>
        <position position="58"/>
    </location>
    <ligand>
        <name>substrate</name>
    </ligand>
</feature>
<gene>
    <name evidence="5" type="primary">pspB_1</name>
    <name evidence="5" type="ORF">VQ7734_02112</name>
</gene>
<dbReference type="GO" id="GO:0005737">
    <property type="term" value="C:cytoplasm"/>
    <property type="evidence" value="ECO:0007669"/>
    <property type="project" value="TreeGrafter"/>
</dbReference>
<dbReference type="InterPro" id="IPR029033">
    <property type="entry name" value="His_PPase_superfam"/>
</dbReference>
<evidence type="ECO:0000313" key="6">
    <source>
        <dbReference type="Proteomes" id="UP000184600"/>
    </source>
</evidence>
<keyword evidence="6" id="KW-1185">Reference proteome</keyword>
<dbReference type="PANTHER" id="PTHR48100:SF1">
    <property type="entry name" value="HISTIDINE PHOSPHATASE FAMILY PROTEIN-RELATED"/>
    <property type="match status" value="1"/>
</dbReference>
<feature type="active site" description="Proton donor/acceptor" evidence="3">
    <location>
        <position position="82"/>
    </location>
</feature>
<dbReference type="EMBL" id="FRFG01000024">
    <property type="protein sequence ID" value="SHO56343.1"/>
    <property type="molecule type" value="Genomic_DNA"/>
</dbReference>
<sequence>MILVRHGETGWNRQRRIQGWLDSPLTPEAVAQLKRLFSDNPSLAHIRPTVIYSSDSGRAHHSAQILAESCGADVITDARLRERRFGILEGKVIDQDNSLAACWRAYHHRYDEKMTAVSGVEPEQDFEQRIRSFLAELASRHSPAQERDIVIVSHGEWIRACLNVIHGVASWKQGNGVAGNAVPVDFDFSVSG</sequence>
<dbReference type="Pfam" id="PF00300">
    <property type="entry name" value="His_Phos_1"/>
    <property type="match status" value="1"/>
</dbReference>
<dbReference type="CDD" id="cd07067">
    <property type="entry name" value="HP_PGM_like"/>
    <property type="match status" value="1"/>
</dbReference>
<dbReference type="AlphaFoldDB" id="A0A1M7YUV8"/>
<dbReference type="PANTHER" id="PTHR48100">
    <property type="entry name" value="BROAD-SPECIFICITY PHOSPHATASE YOR283W-RELATED"/>
    <property type="match status" value="1"/>
</dbReference>